<keyword evidence="1" id="KW-1133">Transmembrane helix</keyword>
<proteinExistence type="predicted"/>
<protein>
    <submittedName>
        <fullName evidence="2">Uncharacterized protein</fullName>
    </submittedName>
</protein>
<organism evidence="2">
    <name type="scientific">seawater metagenome</name>
    <dbReference type="NCBI Taxonomy" id="1561972"/>
    <lineage>
        <taxon>unclassified sequences</taxon>
        <taxon>metagenomes</taxon>
        <taxon>ecological metagenomes</taxon>
    </lineage>
</organism>
<evidence type="ECO:0000256" key="1">
    <source>
        <dbReference type="SAM" id="Phobius"/>
    </source>
</evidence>
<keyword evidence="1" id="KW-0812">Transmembrane</keyword>
<dbReference type="AlphaFoldDB" id="A0A5E8CLZ9"/>
<feature type="transmembrane region" description="Helical" evidence="1">
    <location>
        <begin position="6"/>
        <end position="22"/>
    </location>
</feature>
<reference evidence="2" key="1">
    <citation type="submission" date="2019-09" db="EMBL/GenBank/DDBJ databases">
        <authorList>
            <person name="Needham M D."/>
        </authorList>
    </citation>
    <scope>NUCLEOTIDE SEQUENCE</scope>
</reference>
<gene>
    <name evidence="2" type="ORF">CPAV1605_385</name>
</gene>
<dbReference type="EMBL" id="CABVLZ010000002">
    <property type="protein sequence ID" value="VVU94660.1"/>
    <property type="molecule type" value="Genomic_DNA"/>
</dbReference>
<evidence type="ECO:0000313" key="2">
    <source>
        <dbReference type="EMBL" id="VVU94660.1"/>
    </source>
</evidence>
<feature type="transmembrane region" description="Helical" evidence="1">
    <location>
        <begin position="27"/>
        <end position="46"/>
    </location>
</feature>
<accession>A0A5E8CLZ9</accession>
<keyword evidence="1" id="KW-0472">Membrane</keyword>
<sequence>MVILLLFIIIYMYTLFGMIILTKDMGLCTGMISALLAMFISYYLVINEYVPKHF</sequence>
<name>A0A5E8CLZ9_9ZZZZ</name>